<keyword evidence="1" id="KW-0677">Repeat</keyword>
<dbReference type="Gene3D" id="2.60.40.4270">
    <property type="entry name" value="Listeria-Bacteroides repeat domain"/>
    <property type="match status" value="1"/>
</dbReference>
<name>U4KQN2_ALTPJ</name>
<proteinExistence type="predicted"/>
<dbReference type="InterPro" id="IPR051625">
    <property type="entry name" value="Signaling_Regulatory_Domain"/>
</dbReference>
<dbReference type="RefSeq" id="WP_030003758.1">
    <property type="nucleotide sequence ID" value="NC_022538.1"/>
</dbReference>
<dbReference type="HOGENOM" id="CLU_555076_0_0_14"/>
<dbReference type="PROSITE" id="PS50012">
    <property type="entry name" value="RCC1_3"/>
    <property type="match status" value="5"/>
</dbReference>
<dbReference type="Proteomes" id="UP000032740">
    <property type="component" value="Chromosome"/>
</dbReference>
<gene>
    <name evidence="3" type="ORF">BN85412980</name>
</gene>
<dbReference type="AlphaFoldDB" id="U4KQN2"/>
<evidence type="ECO:0000256" key="2">
    <source>
        <dbReference type="SAM" id="SignalP"/>
    </source>
</evidence>
<dbReference type="EMBL" id="FO681347">
    <property type="protein sequence ID" value="CCV64875.1"/>
    <property type="molecule type" value="Genomic_DNA"/>
</dbReference>
<dbReference type="SUPFAM" id="SSF50985">
    <property type="entry name" value="RCC1/BLIP-II"/>
    <property type="match status" value="2"/>
</dbReference>
<dbReference type="STRING" id="1318466.BN85412980"/>
<dbReference type="InterPro" id="IPR009091">
    <property type="entry name" value="RCC1/BLIP-II"/>
</dbReference>
<dbReference type="Gene3D" id="2.130.10.30">
    <property type="entry name" value="Regulator of chromosome condensation 1/beta-lactamase-inhibitor protein II"/>
    <property type="match status" value="1"/>
</dbReference>
<sequence>MKQKVKFIIALFLVMLFSLSQSGSYWANNVLGNDKNSISKVYIGNWLSKKQFIYKELKQSFTTITSGPDYNLAIDAKGNLFGWGANNKGILCAPDDVRILYLPTELPTGLNNEKIVDVSAGFSHALALTESGKLYSWGNNSVGELGLGSNSESVYYEPREVTFFRENNIEIEKIYAGHYASYIVTKSKKVYSWGMNSNGKLCNGSPNVGNNEPQKIEYLDEQGINITTLGIQKEGVVALSDQGELYVWGKNDVNQLGIEQSKIIYTPEKIILPETEIIKKYAVGKDCGLIITQEKNVYVWGKNAYAELGLNHNDIVKKPIKNTDLSNMNIKDAFFSQHDKTATAIITETNEVYTWGFNNKGNLGYRGNDLIIFTPQKILNMVNDDHPNYISISFGVKHTLIQNSEGLIYGMGSDLTGQLGLHSKLEEVLPTAINNQWETYHIEDVYNEYPIDLIEFEANYKKKYTFLGWFLDSKGITLFQESMIYPVENRVLYAKWEIKPL</sequence>
<evidence type="ECO:0000256" key="1">
    <source>
        <dbReference type="ARBA" id="ARBA00022737"/>
    </source>
</evidence>
<dbReference type="InterPro" id="IPR000408">
    <property type="entry name" value="Reg_chr_condens"/>
</dbReference>
<evidence type="ECO:0000313" key="3">
    <source>
        <dbReference type="EMBL" id="CCV64875.1"/>
    </source>
</evidence>
<feature type="signal peptide" evidence="2">
    <location>
        <begin position="1"/>
        <end position="27"/>
    </location>
</feature>
<dbReference type="PROSITE" id="PS00626">
    <property type="entry name" value="RCC1_2"/>
    <property type="match status" value="1"/>
</dbReference>
<protein>
    <submittedName>
        <fullName evidence="3">Uncharacterized protein</fullName>
    </submittedName>
</protein>
<dbReference type="Pfam" id="PF00415">
    <property type="entry name" value="RCC1"/>
    <property type="match status" value="2"/>
</dbReference>
<organism evidence="3 4">
    <name type="scientific">Alteracholeplasma palmae (strain ATCC 49389 / J233)</name>
    <name type="common">Acholeplasma palmae</name>
    <dbReference type="NCBI Taxonomy" id="1318466"/>
    <lineage>
        <taxon>Bacteria</taxon>
        <taxon>Bacillati</taxon>
        <taxon>Mycoplasmatota</taxon>
        <taxon>Mollicutes</taxon>
        <taxon>Acholeplasmatales</taxon>
        <taxon>Acholeplasmataceae</taxon>
        <taxon>Acholeplasma</taxon>
    </lineage>
</organism>
<accession>U4KQN2</accession>
<dbReference type="KEGG" id="apal:BN85412980"/>
<dbReference type="PRINTS" id="PR00633">
    <property type="entry name" value="RCCNDNSATION"/>
</dbReference>
<reference evidence="3 4" key="1">
    <citation type="journal article" date="2013" name="J. Mol. Microbiol. Biotechnol.">
        <title>Analysis of the Complete Genomes of Acholeplasma brassicae , A. palmae and A. laidlawii and Their Comparison to the Obligate Parasites from ' Candidatus Phytoplasma'.</title>
        <authorList>
            <person name="Kube M."/>
            <person name="Siewert C."/>
            <person name="Migdoll A.M."/>
            <person name="Duduk B."/>
            <person name="Holz S."/>
            <person name="Rabus R."/>
            <person name="Seemuller E."/>
            <person name="Mitrovic J."/>
            <person name="Muller I."/>
            <person name="Buttner C."/>
            <person name="Reinhardt R."/>
        </authorList>
    </citation>
    <scope>NUCLEOTIDE SEQUENCE [LARGE SCALE GENOMIC DNA]</scope>
    <source>
        <strain evidence="3 4">J233</strain>
    </source>
</reference>
<evidence type="ECO:0000313" key="4">
    <source>
        <dbReference type="Proteomes" id="UP000032740"/>
    </source>
</evidence>
<feature type="chain" id="PRO_5004650986" evidence="2">
    <location>
        <begin position="28"/>
        <end position="501"/>
    </location>
</feature>
<keyword evidence="4" id="KW-1185">Reference proteome</keyword>
<dbReference type="InterPro" id="IPR042229">
    <property type="entry name" value="Listeria/Bacterioides_rpt_sf"/>
</dbReference>
<dbReference type="OrthoDB" id="247643at2"/>
<dbReference type="PANTHER" id="PTHR22872">
    <property type="entry name" value="BTK-BINDING PROTEIN-RELATED"/>
    <property type="match status" value="1"/>
</dbReference>
<dbReference type="Pfam" id="PF13540">
    <property type="entry name" value="RCC1_2"/>
    <property type="match status" value="2"/>
</dbReference>
<keyword evidence="2" id="KW-0732">Signal</keyword>